<name>A0A382IQS8_9ZZZZ</name>
<dbReference type="CDD" id="cd02440">
    <property type="entry name" value="AdoMet_MTases"/>
    <property type="match status" value="1"/>
</dbReference>
<sequence>MRWGLLEAKTLLDEHQRIWLKKPSLRLVYQHYYDLAFSNSIPGRALEIGAGSGSLRHCGFEVISTDIVHTPYVDVVSDAHALPFTDSSVNNIVAVDVFHHLQRPIRFLHEANRLLQPGGRLLLIEPAITIFSRFFWKLFHSEPFDMNVDVLADGPLNRKRNPFDANQALGTVLATKDRKRLPNYVCGLHISKIQWTGSIAYPLSGGFRKWCLLPKIMVKPILHLESVIDKYFGRFVAFRLLLVITKD</sequence>
<dbReference type="Pfam" id="PF08241">
    <property type="entry name" value="Methyltransf_11"/>
    <property type="match status" value="1"/>
</dbReference>
<evidence type="ECO:0000313" key="2">
    <source>
        <dbReference type="EMBL" id="SVC01592.1"/>
    </source>
</evidence>
<dbReference type="EMBL" id="UINC01068745">
    <property type="protein sequence ID" value="SVC01592.1"/>
    <property type="molecule type" value="Genomic_DNA"/>
</dbReference>
<feature type="domain" description="Methyltransferase type 11" evidence="1">
    <location>
        <begin position="75"/>
        <end position="122"/>
    </location>
</feature>
<dbReference type="InterPro" id="IPR013216">
    <property type="entry name" value="Methyltransf_11"/>
</dbReference>
<protein>
    <recommendedName>
        <fullName evidence="1">Methyltransferase type 11 domain-containing protein</fullName>
    </recommendedName>
</protein>
<gene>
    <name evidence="2" type="ORF">METZ01_LOCUS254446</name>
</gene>
<dbReference type="AlphaFoldDB" id="A0A382IQS8"/>
<proteinExistence type="predicted"/>
<accession>A0A382IQS8</accession>
<dbReference type="SUPFAM" id="SSF53335">
    <property type="entry name" value="S-adenosyl-L-methionine-dependent methyltransferases"/>
    <property type="match status" value="1"/>
</dbReference>
<reference evidence="2" key="1">
    <citation type="submission" date="2018-05" db="EMBL/GenBank/DDBJ databases">
        <authorList>
            <person name="Lanie J.A."/>
            <person name="Ng W.-L."/>
            <person name="Kazmierczak K.M."/>
            <person name="Andrzejewski T.M."/>
            <person name="Davidsen T.M."/>
            <person name="Wayne K.J."/>
            <person name="Tettelin H."/>
            <person name="Glass J.I."/>
            <person name="Rusch D."/>
            <person name="Podicherti R."/>
            <person name="Tsui H.-C.T."/>
            <person name="Winkler M.E."/>
        </authorList>
    </citation>
    <scope>NUCLEOTIDE SEQUENCE</scope>
</reference>
<organism evidence="2">
    <name type="scientific">marine metagenome</name>
    <dbReference type="NCBI Taxonomy" id="408172"/>
    <lineage>
        <taxon>unclassified sequences</taxon>
        <taxon>metagenomes</taxon>
        <taxon>ecological metagenomes</taxon>
    </lineage>
</organism>
<dbReference type="InterPro" id="IPR029063">
    <property type="entry name" value="SAM-dependent_MTases_sf"/>
</dbReference>
<dbReference type="Gene3D" id="3.40.50.150">
    <property type="entry name" value="Vaccinia Virus protein VP39"/>
    <property type="match status" value="1"/>
</dbReference>
<evidence type="ECO:0000259" key="1">
    <source>
        <dbReference type="Pfam" id="PF08241"/>
    </source>
</evidence>
<dbReference type="GO" id="GO:0008757">
    <property type="term" value="F:S-adenosylmethionine-dependent methyltransferase activity"/>
    <property type="evidence" value="ECO:0007669"/>
    <property type="project" value="InterPro"/>
</dbReference>